<evidence type="ECO:0000256" key="2">
    <source>
        <dbReference type="ARBA" id="ARBA00010869"/>
    </source>
</evidence>
<comment type="similarity">
    <text evidence="2">Belongs to the serine/threonine dehydratase family.</text>
</comment>
<dbReference type="InParanoid" id="W0RMX4"/>
<dbReference type="GO" id="GO:0003941">
    <property type="term" value="F:L-serine ammonia-lyase activity"/>
    <property type="evidence" value="ECO:0007669"/>
    <property type="project" value="TreeGrafter"/>
</dbReference>
<keyword evidence="4" id="KW-0456">Lyase</keyword>
<dbReference type="PATRIC" id="fig|861299.3.peg.4349"/>
<dbReference type="eggNOG" id="COG1171">
    <property type="taxonomic scope" value="Bacteria"/>
</dbReference>
<dbReference type="InterPro" id="IPR036052">
    <property type="entry name" value="TrpB-like_PALP_sf"/>
</dbReference>
<dbReference type="GO" id="GO:0006565">
    <property type="term" value="P:L-serine catabolic process"/>
    <property type="evidence" value="ECO:0007669"/>
    <property type="project" value="TreeGrafter"/>
</dbReference>
<proteinExistence type="inferred from homology"/>
<evidence type="ECO:0000259" key="5">
    <source>
        <dbReference type="Pfam" id="PF00291"/>
    </source>
</evidence>
<protein>
    <submittedName>
        <fullName evidence="6">Pyridoxal-5'-phosphate-dependent protein beta subunit</fullName>
    </submittedName>
</protein>
<dbReference type="GO" id="GO:0009097">
    <property type="term" value="P:isoleucine biosynthetic process"/>
    <property type="evidence" value="ECO:0007669"/>
    <property type="project" value="TreeGrafter"/>
</dbReference>
<dbReference type="HOGENOM" id="CLU_021152_4_2_0"/>
<keyword evidence="7" id="KW-1185">Reference proteome</keyword>
<reference evidence="6 7" key="1">
    <citation type="journal article" date="2014" name="Genome Announc.">
        <title>Genome Sequence and Methylome of Soil Bacterium Gemmatirosa kalamazoonensis KBS708T, a Member of the Rarely Cultivated Gemmatimonadetes Phylum.</title>
        <authorList>
            <person name="Debruyn J.M."/>
            <person name="Radosevich M."/>
            <person name="Wommack K.E."/>
            <person name="Polson S.W."/>
            <person name="Hauser L.J."/>
            <person name="Fawaz M.N."/>
            <person name="Korlach J."/>
            <person name="Tsai Y.C."/>
        </authorList>
    </citation>
    <scope>NUCLEOTIDE SEQUENCE [LARGE SCALE GENOMIC DNA]</scope>
    <source>
        <strain evidence="6 7">KBS708</strain>
    </source>
</reference>
<keyword evidence="3" id="KW-0663">Pyridoxal phosphate</keyword>
<dbReference type="STRING" id="861299.J421_4290"/>
<dbReference type="InterPro" id="IPR050147">
    <property type="entry name" value="Ser/Thr_Dehydratase"/>
</dbReference>
<name>W0RMX4_9BACT</name>
<dbReference type="RefSeq" id="WP_025413262.1">
    <property type="nucleotide sequence ID" value="NZ_CP007128.1"/>
</dbReference>
<dbReference type="Proteomes" id="UP000019151">
    <property type="component" value="Chromosome"/>
</dbReference>
<evidence type="ECO:0000256" key="3">
    <source>
        <dbReference type="ARBA" id="ARBA00022898"/>
    </source>
</evidence>
<evidence type="ECO:0000313" key="7">
    <source>
        <dbReference type="Proteomes" id="UP000019151"/>
    </source>
</evidence>
<evidence type="ECO:0000313" key="6">
    <source>
        <dbReference type="EMBL" id="AHG91827.1"/>
    </source>
</evidence>
<dbReference type="GO" id="GO:0006567">
    <property type="term" value="P:L-threonine catabolic process"/>
    <property type="evidence" value="ECO:0007669"/>
    <property type="project" value="TreeGrafter"/>
</dbReference>
<dbReference type="SUPFAM" id="SSF53686">
    <property type="entry name" value="Tryptophan synthase beta subunit-like PLP-dependent enzymes"/>
    <property type="match status" value="1"/>
</dbReference>
<sequence>MTATASDVDAPTLDEIRAAHARLAAHVRETPTWRWRSDALAAAGLPELVLKLELFQEGGSFKPRGALAVMLELSADALARGVTAISAGNHAIAVAYAARKVGTTAKVVIPRTASPVRLARCRAYGAEVVLVDDVHEAFDRVRAIEATEGRTFVHPFEGPRTALGTATLGLEWMTQARALGAPLEAVVVPIGGGGLAAGIAAAVKQLDPSCAVYGVEPEGADTMFRSFRSGVPESLDRVRTIADSLGAPYAAPYSFGLCRRYIDDVVLVDDDAICRAMGLLFAEMKLACEPAAAAATAAALGPLRDRLAGKRVGAIVCGSNIDVDTFHAQVTRGLGTRSAAGFPE</sequence>
<organism evidence="6 7">
    <name type="scientific">Gemmatirosa kalamazoonensis</name>
    <dbReference type="NCBI Taxonomy" id="861299"/>
    <lineage>
        <taxon>Bacteria</taxon>
        <taxon>Pseudomonadati</taxon>
        <taxon>Gemmatimonadota</taxon>
        <taxon>Gemmatimonadia</taxon>
        <taxon>Gemmatimonadales</taxon>
        <taxon>Gemmatimonadaceae</taxon>
        <taxon>Gemmatirosa</taxon>
    </lineage>
</organism>
<dbReference type="EMBL" id="CP007128">
    <property type="protein sequence ID" value="AHG91827.1"/>
    <property type="molecule type" value="Genomic_DNA"/>
</dbReference>
<gene>
    <name evidence="6" type="ORF">J421_4290</name>
</gene>
<feature type="domain" description="Tryptophan synthase beta chain-like PALP" evidence="5">
    <location>
        <begin position="26"/>
        <end position="318"/>
    </location>
</feature>
<accession>W0RMX4</accession>
<dbReference type="InterPro" id="IPR001926">
    <property type="entry name" value="TrpB-like_PALP"/>
</dbReference>
<evidence type="ECO:0000256" key="1">
    <source>
        <dbReference type="ARBA" id="ARBA00001933"/>
    </source>
</evidence>
<dbReference type="AlphaFoldDB" id="W0RMX4"/>
<evidence type="ECO:0000256" key="4">
    <source>
        <dbReference type="ARBA" id="ARBA00023239"/>
    </source>
</evidence>
<dbReference type="GO" id="GO:0004794">
    <property type="term" value="F:threonine deaminase activity"/>
    <property type="evidence" value="ECO:0007669"/>
    <property type="project" value="TreeGrafter"/>
</dbReference>
<dbReference type="OrthoDB" id="9811476at2"/>
<dbReference type="Gene3D" id="3.40.50.1100">
    <property type="match status" value="2"/>
</dbReference>
<comment type="cofactor">
    <cofactor evidence="1">
        <name>pyridoxal 5'-phosphate</name>
        <dbReference type="ChEBI" id="CHEBI:597326"/>
    </cofactor>
</comment>
<dbReference type="PANTHER" id="PTHR48078">
    <property type="entry name" value="THREONINE DEHYDRATASE, MITOCHONDRIAL-RELATED"/>
    <property type="match status" value="1"/>
</dbReference>
<dbReference type="Pfam" id="PF00291">
    <property type="entry name" value="PALP"/>
    <property type="match status" value="1"/>
</dbReference>
<dbReference type="FunFam" id="3.40.50.1100:FF:000005">
    <property type="entry name" value="Threonine dehydratase catabolic"/>
    <property type="match status" value="1"/>
</dbReference>
<dbReference type="PANTHER" id="PTHR48078:SF6">
    <property type="entry name" value="L-THREONINE DEHYDRATASE CATABOLIC TDCB"/>
    <property type="match status" value="1"/>
</dbReference>
<dbReference type="KEGG" id="gba:J421_4290"/>